<evidence type="ECO:0000256" key="8">
    <source>
        <dbReference type="ARBA" id="ARBA00022777"/>
    </source>
</evidence>
<evidence type="ECO:0000256" key="6">
    <source>
        <dbReference type="ARBA" id="ARBA00022679"/>
    </source>
</evidence>
<dbReference type="FunFam" id="3.30.200.20:FF:000314">
    <property type="entry name" value="Serine/threonine protein kinase"/>
    <property type="match status" value="1"/>
</dbReference>
<dbReference type="PANTHER" id="PTHR24346">
    <property type="entry name" value="MAP/MICROTUBULE AFFINITY-REGULATING KINASE"/>
    <property type="match status" value="1"/>
</dbReference>
<dbReference type="FunFam" id="1.10.510.10:FF:000320">
    <property type="entry name" value="Serine/threonine protein kinase"/>
    <property type="match status" value="1"/>
</dbReference>
<keyword evidence="9 12" id="KW-0067">ATP-binding</keyword>
<dbReference type="PANTHER" id="PTHR24346:SF51">
    <property type="entry name" value="PAS DOMAIN-CONTAINING SERINE_THREONINE-PROTEIN KINASE"/>
    <property type="match status" value="1"/>
</dbReference>
<evidence type="ECO:0000256" key="5">
    <source>
        <dbReference type="ARBA" id="ARBA00022553"/>
    </source>
</evidence>
<keyword evidence="7 12" id="KW-0547">Nucleotide-binding</keyword>
<organism evidence="15 16">
    <name type="scientific">Eeniella nana</name>
    <name type="common">Yeast</name>
    <name type="synonym">Brettanomyces nanus</name>
    <dbReference type="NCBI Taxonomy" id="13502"/>
    <lineage>
        <taxon>Eukaryota</taxon>
        <taxon>Fungi</taxon>
        <taxon>Dikarya</taxon>
        <taxon>Ascomycota</taxon>
        <taxon>Saccharomycotina</taxon>
        <taxon>Pichiomycetes</taxon>
        <taxon>Pichiales</taxon>
        <taxon>Pichiaceae</taxon>
        <taxon>Brettanomyces</taxon>
    </lineage>
</organism>
<evidence type="ECO:0000256" key="10">
    <source>
        <dbReference type="ARBA" id="ARBA00047899"/>
    </source>
</evidence>
<reference evidence="15" key="1">
    <citation type="submission" date="2020-10" db="EMBL/GenBank/DDBJ databases">
        <authorList>
            <person name="Roach M.J.R."/>
        </authorList>
    </citation>
    <scope>NUCLEOTIDE SEQUENCE</scope>
    <source>
        <strain evidence="15">CBS 1945</strain>
    </source>
</reference>
<keyword evidence="3" id="KW-0963">Cytoplasm</keyword>
<evidence type="ECO:0000313" key="16">
    <source>
        <dbReference type="Proteomes" id="UP000662931"/>
    </source>
</evidence>
<comment type="catalytic activity">
    <reaction evidence="11">
        <text>L-seryl-[protein] + ATP = O-phospho-L-seryl-[protein] + ADP + H(+)</text>
        <dbReference type="Rhea" id="RHEA:17989"/>
        <dbReference type="Rhea" id="RHEA-COMP:9863"/>
        <dbReference type="Rhea" id="RHEA-COMP:11604"/>
        <dbReference type="ChEBI" id="CHEBI:15378"/>
        <dbReference type="ChEBI" id="CHEBI:29999"/>
        <dbReference type="ChEBI" id="CHEBI:30616"/>
        <dbReference type="ChEBI" id="CHEBI:83421"/>
        <dbReference type="ChEBI" id="CHEBI:456216"/>
        <dbReference type="EC" id="2.7.11.1"/>
    </reaction>
</comment>
<dbReference type="AlphaFoldDB" id="A0A875RXE8"/>
<protein>
    <recommendedName>
        <fullName evidence="2">non-specific serine/threonine protein kinase</fullName>
        <ecNumber evidence="2">2.7.11.1</ecNumber>
    </recommendedName>
</protein>
<keyword evidence="16" id="KW-1185">Reference proteome</keyword>
<dbReference type="GO" id="GO:0005524">
    <property type="term" value="F:ATP binding"/>
    <property type="evidence" value="ECO:0007669"/>
    <property type="project" value="UniProtKB-UniRule"/>
</dbReference>
<evidence type="ECO:0000256" key="7">
    <source>
        <dbReference type="ARBA" id="ARBA00022741"/>
    </source>
</evidence>
<evidence type="ECO:0000256" key="9">
    <source>
        <dbReference type="ARBA" id="ARBA00022840"/>
    </source>
</evidence>
<comment type="subcellular location">
    <subcellularLocation>
        <location evidence="1">Cytoplasm</location>
    </subcellularLocation>
</comment>
<dbReference type="Proteomes" id="UP000662931">
    <property type="component" value="Chromosome 1"/>
</dbReference>
<comment type="catalytic activity">
    <reaction evidence="10">
        <text>L-threonyl-[protein] + ATP = O-phospho-L-threonyl-[protein] + ADP + H(+)</text>
        <dbReference type="Rhea" id="RHEA:46608"/>
        <dbReference type="Rhea" id="RHEA-COMP:11060"/>
        <dbReference type="Rhea" id="RHEA-COMP:11605"/>
        <dbReference type="ChEBI" id="CHEBI:15378"/>
        <dbReference type="ChEBI" id="CHEBI:30013"/>
        <dbReference type="ChEBI" id="CHEBI:30616"/>
        <dbReference type="ChEBI" id="CHEBI:61977"/>
        <dbReference type="ChEBI" id="CHEBI:456216"/>
        <dbReference type="EC" id="2.7.11.1"/>
    </reaction>
</comment>
<evidence type="ECO:0000313" key="15">
    <source>
        <dbReference type="EMBL" id="QPG73726.1"/>
    </source>
</evidence>
<dbReference type="SMART" id="SM00220">
    <property type="entry name" value="S_TKc"/>
    <property type="match status" value="1"/>
</dbReference>
<feature type="compositionally biased region" description="Low complexity" evidence="13">
    <location>
        <begin position="106"/>
        <end position="136"/>
    </location>
</feature>
<dbReference type="InterPro" id="IPR017441">
    <property type="entry name" value="Protein_kinase_ATP_BS"/>
</dbReference>
<keyword evidence="8" id="KW-0418">Kinase</keyword>
<dbReference type="InterPro" id="IPR000719">
    <property type="entry name" value="Prot_kinase_dom"/>
</dbReference>
<dbReference type="GO" id="GO:0030447">
    <property type="term" value="P:filamentous growth"/>
    <property type="evidence" value="ECO:0007669"/>
    <property type="project" value="UniProtKB-ARBA"/>
</dbReference>
<dbReference type="PROSITE" id="PS50011">
    <property type="entry name" value="PROTEIN_KINASE_DOM"/>
    <property type="match status" value="1"/>
</dbReference>
<feature type="binding site" evidence="12">
    <location>
        <position position="1045"/>
    </location>
    <ligand>
        <name>ATP</name>
        <dbReference type="ChEBI" id="CHEBI:30616"/>
    </ligand>
</feature>
<proteinExistence type="predicted"/>
<feature type="compositionally biased region" description="Polar residues" evidence="13">
    <location>
        <begin position="893"/>
        <end position="912"/>
    </location>
</feature>
<evidence type="ECO:0000256" key="2">
    <source>
        <dbReference type="ARBA" id="ARBA00012513"/>
    </source>
</evidence>
<dbReference type="GeneID" id="62194440"/>
<dbReference type="GO" id="GO:0005634">
    <property type="term" value="C:nucleus"/>
    <property type="evidence" value="ECO:0007669"/>
    <property type="project" value="TreeGrafter"/>
</dbReference>
<dbReference type="PROSITE" id="PS00107">
    <property type="entry name" value="PROTEIN_KINASE_ATP"/>
    <property type="match status" value="1"/>
</dbReference>
<dbReference type="SUPFAM" id="SSF56112">
    <property type="entry name" value="Protein kinase-like (PK-like)"/>
    <property type="match status" value="1"/>
</dbReference>
<sequence length="1274" mass="139728">MSKKASSNAGHQHGHQAFSEFMEQANNSTTSLISRRNFYLGANESTDSVSSDCAKEPSDSSNGSGAQGDLQNPPNLQNPQNLRDPRDPRDSQNLLFFPLPSPMPPQDSSDSGSPSGSASGPRSRSSSRSLSCSPSDYESTPEVFPLNRLITKGFSVAQNNARHSAERQQNENEAILFTTKSPQSYSYALLSPNSLALRLKVLKRSLEILLERPEWLSGASPIAPTTAATTTSPMSIMPPIVPVASASSTGSPSYGSIPLHMSPSFIRRASTTVNVMDNVMKLEQTATGSCQATPLAQLPPLTTVAPSASLAPLSPLTSVRPATASPVLGSIPVDKHLLEDLKQITHFLEHGTEPHITQDQAARMINLHNLSLSNADVSKKTNLRIQLLHALATPFEERSSVSNYVGGIPMLHSTTSTIGLSTLEGAANTSYNRKMSVSSMNSTGTTGTTGTVGTMGTTGTLNATVGNAGRQFHSSSAGKTKSPKAIFTCELESPWKLLNSNDLACLVFGISRNFVKSLTLMDLIAPRSRNLVFSRLQRHTEQVFSGEVIAIKRNKYDMAWTSLWAKRKDDFTVLIFEQVPCDSLDIVIERDASPGAVVRHQFIVTSAKSSSTLFGRKYTGLHLDEFLPTVSSLMNSDNVPEEYRCLLAGQREVELINKVRYFTIQVDHEYAPCAVTSEELDPDEDDTLEMRLNIHSLPYIAGSFVISSNGYKVVSFNEAIAKNLFGHADFQGRSIDCVIPGFSRLLDKAINDNPGLSYDEGIVLPEHYWRKMAAYNQGKSDTEREIMFLRSTGLDGCHNDGHIIKIDVQMRLIDKDYFILWVTYCRAITGTAAPTTNTINTTTSATATSQVGSSNIDDISKKLGKLNIDNTSSQYDAVNVPSQLPLFPEVAGNLNSTDMSRSSTSETVASETPNHRTTHSTTTTNTASSSSIDLGTESSTTTESSTNNMSSSLSVAEAEAANAAEFKLQHLLTQSELLSLENVQIVDISNHSKYFPTEIGKERRTKKVTDFHVVKNLGQGAYGKVVVAVHNGDPYYKIVLKAIFKERILVDTWVRDKNLGTIPSEIQILNAIHKDLHPNIMRIVDFFEDDNCYYLETLQHGDPPAVDLFDLIEVKTDMTELECKYIYFQCCSALAHLHKHNIVHRDIKDENIIVDKDFVVKLIDFGSAAYTKDGPFGVFVGTIDYAAPEVLNGKPYGGKPQDVWAMGVLLYTLVFKENPFCSVDEILEGNLSFPRFHDISEDCTDLIKSILIEDVNDRPTMKQILKSKWLQGMQ</sequence>
<gene>
    <name evidence="15" type="ORF">FOA43_001039</name>
</gene>
<dbReference type="GO" id="GO:0004674">
    <property type="term" value="F:protein serine/threonine kinase activity"/>
    <property type="evidence" value="ECO:0007669"/>
    <property type="project" value="UniProtKB-KW"/>
</dbReference>
<dbReference type="Gene3D" id="1.10.510.10">
    <property type="entry name" value="Transferase(Phosphotransferase) domain 1"/>
    <property type="match status" value="1"/>
</dbReference>
<evidence type="ECO:0000256" key="11">
    <source>
        <dbReference type="ARBA" id="ARBA00048679"/>
    </source>
</evidence>
<dbReference type="EMBL" id="CP064812">
    <property type="protein sequence ID" value="QPG73726.1"/>
    <property type="molecule type" value="Genomic_DNA"/>
</dbReference>
<dbReference type="Pfam" id="PF00069">
    <property type="entry name" value="Pkinase"/>
    <property type="match status" value="1"/>
</dbReference>
<dbReference type="OrthoDB" id="10252171at2759"/>
<dbReference type="RefSeq" id="XP_038777291.1">
    <property type="nucleotide sequence ID" value="XM_038921363.1"/>
</dbReference>
<dbReference type="InterPro" id="IPR008271">
    <property type="entry name" value="Ser/Thr_kinase_AS"/>
</dbReference>
<name>A0A875RXE8_EENNA</name>
<keyword evidence="4" id="KW-0723">Serine/threonine-protein kinase</keyword>
<dbReference type="GO" id="GO:0060917">
    <property type="term" value="P:regulation of (1-&gt;6)-beta-D-glucan biosynthetic process"/>
    <property type="evidence" value="ECO:0007669"/>
    <property type="project" value="UniProtKB-ARBA"/>
</dbReference>
<evidence type="ECO:0000256" key="4">
    <source>
        <dbReference type="ARBA" id="ARBA00022527"/>
    </source>
</evidence>
<evidence type="ECO:0000256" key="13">
    <source>
        <dbReference type="SAM" id="MobiDB-lite"/>
    </source>
</evidence>
<feature type="compositionally biased region" description="Polar residues" evidence="13">
    <location>
        <begin position="1"/>
        <end position="10"/>
    </location>
</feature>
<evidence type="ECO:0000256" key="3">
    <source>
        <dbReference type="ARBA" id="ARBA00022490"/>
    </source>
</evidence>
<dbReference type="GO" id="GO:0005829">
    <property type="term" value="C:cytosol"/>
    <property type="evidence" value="ECO:0007669"/>
    <property type="project" value="TreeGrafter"/>
</dbReference>
<keyword evidence="6" id="KW-0808">Transferase</keyword>
<accession>A0A875RXE8</accession>
<feature type="compositionally biased region" description="Low complexity" evidence="13">
    <location>
        <begin position="919"/>
        <end position="953"/>
    </location>
</feature>
<dbReference type="PROSITE" id="PS00108">
    <property type="entry name" value="PROTEIN_KINASE_ST"/>
    <property type="match status" value="1"/>
</dbReference>
<evidence type="ECO:0000259" key="14">
    <source>
        <dbReference type="PROSITE" id="PS50011"/>
    </source>
</evidence>
<feature type="compositionally biased region" description="Low complexity" evidence="13">
    <location>
        <begin position="70"/>
        <end position="82"/>
    </location>
</feature>
<feature type="region of interest" description="Disordered" evidence="13">
    <location>
        <begin position="1"/>
        <end position="23"/>
    </location>
</feature>
<dbReference type="GO" id="GO:0035556">
    <property type="term" value="P:intracellular signal transduction"/>
    <property type="evidence" value="ECO:0007669"/>
    <property type="project" value="TreeGrafter"/>
</dbReference>
<dbReference type="EC" id="2.7.11.1" evidence="2"/>
<evidence type="ECO:0000256" key="12">
    <source>
        <dbReference type="PROSITE-ProRule" id="PRU10141"/>
    </source>
</evidence>
<evidence type="ECO:0000256" key="1">
    <source>
        <dbReference type="ARBA" id="ARBA00004496"/>
    </source>
</evidence>
<dbReference type="KEGG" id="bnn:FOA43_001039"/>
<feature type="domain" description="Protein kinase" evidence="14">
    <location>
        <begin position="1011"/>
        <end position="1270"/>
    </location>
</feature>
<dbReference type="InterPro" id="IPR011009">
    <property type="entry name" value="Kinase-like_dom_sf"/>
</dbReference>
<dbReference type="Gene3D" id="3.30.200.20">
    <property type="entry name" value="Phosphorylase Kinase, domain 1"/>
    <property type="match status" value="1"/>
</dbReference>
<feature type="region of interest" description="Disordered" evidence="13">
    <location>
        <begin position="889"/>
        <end position="953"/>
    </location>
</feature>
<feature type="region of interest" description="Disordered" evidence="13">
    <location>
        <begin position="44"/>
        <end position="141"/>
    </location>
</feature>
<dbReference type="GO" id="GO:0045719">
    <property type="term" value="P:negative regulation of glycogen biosynthetic process"/>
    <property type="evidence" value="ECO:0007669"/>
    <property type="project" value="TreeGrafter"/>
</dbReference>
<keyword evidence="5" id="KW-0597">Phosphoprotein</keyword>